<dbReference type="STRING" id="1075417.SAMN05421823_102545"/>
<protein>
    <submittedName>
        <fullName evidence="1">Uncharacterized protein</fullName>
    </submittedName>
</protein>
<gene>
    <name evidence="1" type="ORF">SAMN05421823_102545</name>
</gene>
<name>A0A1G9BA38_9BACT</name>
<accession>A0A1G9BA38</accession>
<dbReference type="Proteomes" id="UP000198510">
    <property type="component" value="Unassembled WGS sequence"/>
</dbReference>
<evidence type="ECO:0000313" key="2">
    <source>
        <dbReference type="Proteomes" id="UP000198510"/>
    </source>
</evidence>
<organism evidence="1 2">
    <name type="scientific">Catalinimonas alkaloidigena</name>
    <dbReference type="NCBI Taxonomy" id="1075417"/>
    <lineage>
        <taxon>Bacteria</taxon>
        <taxon>Pseudomonadati</taxon>
        <taxon>Bacteroidota</taxon>
        <taxon>Cytophagia</taxon>
        <taxon>Cytophagales</taxon>
        <taxon>Catalimonadaceae</taxon>
        <taxon>Catalinimonas</taxon>
    </lineage>
</organism>
<dbReference type="RefSeq" id="WP_089680287.1">
    <property type="nucleotide sequence ID" value="NZ_FNFO01000002.1"/>
</dbReference>
<evidence type="ECO:0000313" key="1">
    <source>
        <dbReference type="EMBL" id="SDK35735.1"/>
    </source>
</evidence>
<proteinExistence type="predicted"/>
<dbReference type="AlphaFoldDB" id="A0A1G9BA38"/>
<dbReference type="EMBL" id="FNFO01000002">
    <property type="protein sequence ID" value="SDK35735.1"/>
    <property type="molecule type" value="Genomic_DNA"/>
</dbReference>
<reference evidence="1 2" key="1">
    <citation type="submission" date="2016-10" db="EMBL/GenBank/DDBJ databases">
        <authorList>
            <person name="de Groot N.N."/>
        </authorList>
    </citation>
    <scope>NUCLEOTIDE SEQUENCE [LARGE SCALE GENOMIC DNA]</scope>
    <source>
        <strain evidence="1 2">DSM 25186</strain>
    </source>
</reference>
<keyword evidence="2" id="KW-1185">Reference proteome</keyword>
<sequence>MKATEEQMLILLAWETASITEAHAARLLGLDRPKARAFRSAVLASARKLIHEAAQKGGSHL</sequence>